<gene>
    <name evidence="2" type="ORF">PCASD_02691</name>
</gene>
<dbReference type="EMBL" id="PGCI01000017">
    <property type="protein sequence ID" value="PLW49273.1"/>
    <property type="molecule type" value="Genomic_DNA"/>
</dbReference>
<protein>
    <submittedName>
        <fullName evidence="2">Uncharacterized protein</fullName>
    </submittedName>
</protein>
<reference evidence="2 3" key="1">
    <citation type="submission" date="2017-11" db="EMBL/GenBank/DDBJ databases">
        <title>De novo assembly and phasing of dikaryotic genomes from two isolates of Puccinia coronata f. sp. avenae, the causal agent of oat crown rust.</title>
        <authorList>
            <person name="Miller M.E."/>
            <person name="Zhang Y."/>
            <person name="Omidvar V."/>
            <person name="Sperschneider J."/>
            <person name="Schwessinger B."/>
            <person name="Raley C."/>
            <person name="Palmer J.M."/>
            <person name="Garnica D."/>
            <person name="Upadhyaya N."/>
            <person name="Rathjen J."/>
            <person name="Taylor J.M."/>
            <person name="Park R.F."/>
            <person name="Dodds P.N."/>
            <person name="Hirsch C.D."/>
            <person name="Kianian S.F."/>
            <person name="Figueroa M."/>
        </authorList>
    </citation>
    <scope>NUCLEOTIDE SEQUENCE [LARGE SCALE GENOMIC DNA]</scope>
    <source>
        <strain evidence="2">12SD80</strain>
    </source>
</reference>
<dbReference type="AlphaFoldDB" id="A0A2N5VGZ1"/>
<comment type="caution">
    <text evidence="2">The sequence shown here is derived from an EMBL/GenBank/DDBJ whole genome shotgun (WGS) entry which is preliminary data.</text>
</comment>
<evidence type="ECO:0000313" key="3">
    <source>
        <dbReference type="Proteomes" id="UP000235392"/>
    </source>
</evidence>
<dbReference type="Proteomes" id="UP000235392">
    <property type="component" value="Unassembled WGS sequence"/>
</dbReference>
<evidence type="ECO:0000256" key="1">
    <source>
        <dbReference type="SAM" id="MobiDB-lite"/>
    </source>
</evidence>
<sequence>MQRDIPLILVTVWRISGLSQRADRAANPSPGYSPCPKPDFRWPQRRTGGTEESAGLKFYQPNLPNLNRIIMFESALCTQMPMETVYLWGQALLCPTDIGKNSILIDEQCNKRYTHS</sequence>
<accession>A0A2N5VGZ1</accession>
<name>A0A2N5VGZ1_9BASI</name>
<organism evidence="2 3">
    <name type="scientific">Puccinia coronata f. sp. avenae</name>
    <dbReference type="NCBI Taxonomy" id="200324"/>
    <lineage>
        <taxon>Eukaryota</taxon>
        <taxon>Fungi</taxon>
        <taxon>Dikarya</taxon>
        <taxon>Basidiomycota</taxon>
        <taxon>Pucciniomycotina</taxon>
        <taxon>Pucciniomycetes</taxon>
        <taxon>Pucciniales</taxon>
        <taxon>Pucciniaceae</taxon>
        <taxon>Puccinia</taxon>
    </lineage>
</organism>
<feature type="region of interest" description="Disordered" evidence="1">
    <location>
        <begin position="23"/>
        <end position="51"/>
    </location>
</feature>
<proteinExistence type="predicted"/>
<evidence type="ECO:0000313" key="2">
    <source>
        <dbReference type="EMBL" id="PLW49273.1"/>
    </source>
</evidence>